<name>A0ABT3HCD6_9HYPH</name>
<dbReference type="PANTHER" id="PTHR43664">
    <property type="entry name" value="MONOAMINE OXIDASE-RELATED"/>
    <property type="match status" value="1"/>
</dbReference>
<evidence type="ECO:0000313" key="3">
    <source>
        <dbReference type="Proteomes" id="UP001209755"/>
    </source>
</evidence>
<dbReference type="InterPro" id="IPR029069">
    <property type="entry name" value="HotDog_dom_sf"/>
</dbReference>
<dbReference type="InterPro" id="IPR052342">
    <property type="entry name" value="MCH/BMMD"/>
</dbReference>
<dbReference type="Gene3D" id="3.10.129.10">
    <property type="entry name" value="Hotdog Thioesterase"/>
    <property type="match status" value="1"/>
</dbReference>
<reference evidence="3" key="1">
    <citation type="submission" date="2023-07" db="EMBL/GenBank/DDBJ databases">
        <title>Genome sequencing of Purple Non-Sulfur Bacteria from various extreme environments.</title>
        <authorList>
            <person name="Mayer M."/>
        </authorList>
    </citation>
    <scope>NUCLEOTIDE SEQUENCE [LARGE SCALE GENOMIC DNA]</scope>
    <source>
        <strain evidence="3">DSM 17935</strain>
    </source>
</reference>
<dbReference type="EMBL" id="JAOQNS010000006">
    <property type="protein sequence ID" value="MCW2308009.1"/>
    <property type="molecule type" value="Genomic_DNA"/>
</dbReference>
<dbReference type="RefSeq" id="WP_264601641.1">
    <property type="nucleotide sequence ID" value="NZ_JAOQNS010000006.1"/>
</dbReference>
<comment type="caution">
    <text evidence="2">The sequence shown here is derived from an EMBL/GenBank/DDBJ whole genome shotgun (WGS) entry which is preliminary data.</text>
</comment>
<dbReference type="SUPFAM" id="SSF54637">
    <property type="entry name" value="Thioesterase/thiol ester dehydrase-isomerase"/>
    <property type="match status" value="1"/>
</dbReference>
<evidence type="ECO:0000259" key="1">
    <source>
        <dbReference type="Pfam" id="PF01575"/>
    </source>
</evidence>
<proteinExistence type="predicted"/>
<dbReference type="Pfam" id="PF01575">
    <property type="entry name" value="MaoC_dehydratas"/>
    <property type="match status" value="1"/>
</dbReference>
<evidence type="ECO:0000313" key="2">
    <source>
        <dbReference type="EMBL" id="MCW2308009.1"/>
    </source>
</evidence>
<dbReference type="InterPro" id="IPR002539">
    <property type="entry name" value="MaoC-like_dom"/>
</dbReference>
<gene>
    <name evidence="2" type="ORF">M2319_002348</name>
</gene>
<feature type="domain" description="MaoC-like" evidence="1">
    <location>
        <begin position="40"/>
        <end position="145"/>
    </location>
</feature>
<accession>A0ABT3HCD6</accession>
<protein>
    <submittedName>
        <fullName evidence="2">Acyl dehydratase</fullName>
    </submittedName>
</protein>
<dbReference type="PANTHER" id="PTHR43664:SF1">
    <property type="entry name" value="BETA-METHYLMALYL-COA DEHYDRATASE"/>
    <property type="match status" value="1"/>
</dbReference>
<organism evidence="2 3">
    <name type="scientific">Rhodobium gokarnense</name>
    <dbReference type="NCBI Taxonomy" id="364296"/>
    <lineage>
        <taxon>Bacteria</taxon>
        <taxon>Pseudomonadati</taxon>
        <taxon>Pseudomonadota</taxon>
        <taxon>Alphaproteobacteria</taxon>
        <taxon>Hyphomicrobiales</taxon>
        <taxon>Rhodobiaceae</taxon>
        <taxon>Rhodobium</taxon>
    </lineage>
</organism>
<dbReference type="Proteomes" id="UP001209755">
    <property type="component" value="Unassembled WGS sequence"/>
</dbReference>
<sequence length="180" mass="20410">MINRPRPATGRAQDSFVRQFDGSEAVSHEYKYFEDFNVGDTEIDATSARTVFETDIVMHAMHSGDWMPHHVDVEFARTQPFKKPIAHGNLSFCVGTGLIVMASDRNPNVMSYGYDKLRYPHPVFAGDTLTASVKVIDKKDHPKHKTHGLMTHAETVTNQRGEVVCYAEHVFYTLRRTPLD</sequence>
<keyword evidence="3" id="KW-1185">Reference proteome</keyword>